<dbReference type="KEGG" id="bha:BH3506"/>
<proteinExistence type="predicted"/>
<dbReference type="PANTHER" id="PTHR47504">
    <property type="entry name" value="RIGHT ORIGIN-BINDING PROTEIN"/>
    <property type="match status" value="1"/>
</dbReference>
<dbReference type="PROSITE" id="PS01124">
    <property type="entry name" value="HTH_ARAC_FAMILY_2"/>
    <property type="match status" value="1"/>
</dbReference>
<dbReference type="PROSITE" id="PS00041">
    <property type="entry name" value="HTH_ARAC_FAMILY_1"/>
    <property type="match status" value="1"/>
</dbReference>
<dbReference type="PANTHER" id="PTHR47504:SF5">
    <property type="entry name" value="RIGHT ORIGIN-BINDING PROTEIN"/>
    <property type="match status" value="1"/>
</dbReference>
<evidence type="ECO:0000259" key="4">
    <source>
        <dbReference type="PROSITE" id="PS01124"/>
    </source>
</evidence>
<organism evidence="5 6">
    <name type="scientific">Halalkalibacterium halodurans (strain ATCC BAA-125 / DSM 18197 / FERM 7344 / JCM 9153 / C-125)</name>
    <name type="common">Bacillus halodurans</name>
    <dbReference type="NCBI Taxonomy" id="272558"/>
    <lineage>
        <taxon>Bacteria</taxon>
        <taxon>Bacillati</taxon>
        <taxon>Bacillota</taxon>
        <taxon>Bacilli</taxon>
        <taxon>Bacillales</taxon>
        <taxon>Bacillaceae</taxon>
        <taxon>Halalkalibacterium (ex Joshi et al. 2022)</taxon>
    </lineage>
</organism>
<keyword evidence="1" id="KW-0805">Transcription regulation</keyword>
<protein>
    <submittedName>
        <fullName evidence="5">Transcriptional regulator (AraC/XylS family)</fullName>
    </submittedName>
</protein>
<dbReference type="InterPro" id="IPR029441">
    <property type="entry name" value="Cass2"/>
</dbReference>
<keyword evidence="3" id="KW-0804">Transcription</keyword>
<dbReference type="InterPro" id="IPR011256">
    <property type="entry name" value="Reg_factor_effector_dom_sf"/>
</dbReference>
<dbReference type="PRINTS" id="PR00032">
    <property type="entry name" value="HTHARAC"/>
</dbReference>
<evidence type="ECO:0000256" key="1">
    <source>
        <dbReference type="ARBA" id="ARBA00023015"/>
    </source>
</evidence>
<dbReference type="RefSeq" id="WP_010899636.1">
    <property type="nucleotide sequence ID" value="NC_002570.2"/>
</dbReference>
<dbReference type="GO" id="GO:0043565">
    <property type="term" value="F:sequence-specific DNA binding"/>
    <property type="evidence" value="ECO:0007669"/>
    <property type="project" value="InterPro"/>
</dbReference>
<dbReference type="HOGENOM" id="CLU_000445_81_1_9"/>
<dbReference type="InterPro" id="IPR010499">
    <property type="entry name" value="AraC_E-bd"/>
</dbReference>
<dbReference type="SMART" id="SM00871">
    <property type="entry name" value="AraC_E_bind"/>
    <property type="match status" value="1"/>
</dbReference>
<keyword evidence="6" id="KW-1185">Reference proteome</keyword>
<dbReference type="Gene3D" id="3.20.80.10">
    <property type="entry name" value="Regulatory factor, effector binding domain"/>
    <property type="match status" value="1"/>
</dbReference>
<dbReference type="eggNOG" id="COG3708">
    <property type="taxonomic scope" value="Bacteria"/>
</dbReference>
<dbReference type="InterPro" id="IPR018062">
    <property type="entry name" value="HTH_AraC-typ_CS"/>
</dbReference>
<dbReference type="AlphaFoldDB" id="Q9K766"/>
<feature type="domain" description="HTH araC/xylS-type" evidence="4">
    <location>
        <begin position="8"/>
        <end position="106"/>
    </location>
</feature>
<dbReference type="PIR" id="B84088">
    <property type="entry name" value="B84088"/>
</dbReference>
<dbReference type="Pfam" id="PF12833">
    <property type="entry name" value="HTH_18"/>
    <property type="match status" value="1"/>
</dbReference>
<evidence type="ECO:0000256" key="2">
    <source>
        <dbReference type="ARBA" id="ARBA00023125"/>
    </source>
</evidence>
<sequence length="297" mass="34701">MDYVVCIQRTLDYIEENLQEQMTLEQLAKIACFSPFHYHRVFQAIVGESVMDYIRKRRLTCAAERLFYTDEKVITIAIEVGFQYQESFNRAFKKIYGVSPRQYRNAKRISGPLRGKACLDKKLWLGGHKMEPKFVTKPAFHIIGYELKTKNADGQNNKDIPEFWQHYLKNKLGCTIPNPLHKHVELGICTEFNPETGEFVYVIGMEVEKGTKAPEGMVYKSFPELEYAVFTTPKANEESFTSSIQSTWNYIFTEWFPQSDYEHNGVVEFELYDERCHGTENIEMDIYIPVKKRSGEE</sequence>
<reference evidence="5 6" key="1">
    <citation type="journal article" date="2000" name="Nucleic Acids Res.">
        <title>Complete genome sequence of the alkaliphilic bacterium Bacillus halodurans and genomic sequence comparison with Bacillus subtilis.</title>
        <authorList>
            <person name="Takami H."/>
            <person name="Nakasone K."/>
            <person name="Takaki Y."/>
            <person name="Maeno G."/>
            <person name="Sasaki R."/>
            <person name="Masui N."/>
            <person name="Fuji F."/>
            <person name="Hirama C."/>
            <person name="Nakamura Y."/>
            <person name="Ogasawara N."/>
            <person name="Kuhara S."/>
            <person name="Horikoshi K."/>
        </authorList>
    </citation>
    <scope>NUCLEOTIDE SEQUENCE [LARGE SCALE GENOMIC DNA]</scope>
    <source>
        <strain evidence="6">ATCC BAA-125 / DSM 18197 / FERM 7344 / JCM 9153 / C-125</strain>
    </source>
</reference>
<dbReference type="InterPro" id="IPR009057">
    <property type="entry name" value="Homeodomain-like_sf"/>
</dbReference>
<dbReference type="EMBL" id="BA000004">
    <property type="protein sequence ID" value="BAB07225.1"/>
    <property type="molecule type" value="Genomic_DNA"/>
</dbReference>
<dbReference type="OrthoDB" id="5337216at2"/>
<dbReference type="Pfam" id="PF14526">
    <property type="entry name" value="Cass2"/>
    <property type="match status" value="1"/>
</dbReference>
<dbReference type="SUPFAM" id="SSF55136">
    <property type="entry name" value="Probable bacterial effector-binding domain"/>
    <property type="match status" value="1"/>
</dbReference>
<evidence type="ECO:0000313" key="6">
    <source>
        <dbReference type="Proteomes" id="UP000001258"/>
    </source>
</evidence>
<evidence type="ECO:0000313" key="5">
    <source>
        <dbReference type="EMBL" id="BAB07225.1"/>
    </source>
</evidence>
<dbReference type="GO" id="GO:0003700">
    <property type="term" value="F:DNA-binding transcription factor activity"/>
    <property type="evidence" value="ECO:0007669"/>
    <property type="project" value="InterPro"/>
</dbReference>
<dbReference type="SMART" id="SM00342">
    <property type="entry name" value="HTH_ARAC"/>
    <property type="match status" value="1"/>
</dbReference>
<dbReference type="InterPro" id="IPR020449">
    <property type="entry name" value="Tscrpt_reg_AraC-type_HTH"/>
</dbReference>
<dbReference type="InterPro" id="IPR050959">
    <property type="entry name" value="MarA-like"/>
</dbReference>
<keyword evidence="2" id="KW-0238">DNA-binding</keyword>
<dbReference type="InterPro" id="IPR018060">
    <property type="entry name" value="HTH_AraC"/>
</dbReference>
<name>Q9K766_HALH5</name>
<dbReference type="STRING" id="272558.gene:10729419"/>
<dbReference type="eggNOG" id="COG2207">
    <property type="taxonomic scope" value="Bacteria"/>
</dbReference>
<gene>
    <name evidence="5" type="ordered locus">BH3506</name>
</gene>
<dbReference type="Gene3D" id="1.10.10.60">
    <property type="entry name" value="Homeodomain-like"/>
    <property type="match status" value="2"/>
</dbReference>
<dbReference type="Proteomes" id="UP000001258">
    <property type="component" value="Chromosome"/>
</dbReference>
<evidence type="ECO:0000256" key="3">
    <source>
        <dbReference type="ARBA" id="ARBA00023163"/>
    </source>
</evidence>
<accession>Q9K766</accession>
<dbReference type="SUPFAM" id="SSF46689">
    <property type="entry name" value="Homeodomain-like"/>
    <property type="match status" value="2"/>
</dbReference>